<comment type="caution">
    <text evidence="2">The sequence shown here is derived from an EMBL/GenBank/DDBJ whole genome shotgun (WGS) entry which is preliminary data.</text>
</comment>
<dbReference type="RefSeq" id="WP_247381697.1">
    <property type="nucleotide sequence ID" value="NZ_JALLGV010000011.1"/>
</dbReference>
<name>A0ABD6CE07_9EURY</name>
<proteinExistence type="predicted"/>
<evidence type="ECO:0000256" key="1">
    <source>
        <dbReference type="SAM" id="MobiDB-lite"/>
    </source>
</evidence>
<reference evidence="2 3" key="1">
    <citation type="journal article" date="2019" name="Int. J. Syst. Evol. Microbiol.">
        <title>The Global Catalogue of Microorganisms (GCM) 10K type strain sequencing project: providing services to taxonomists for standard genome sequencing and annotation.</title>
        <authorList>
            <consortium name="The Broad Institute Genomics Platform"/>
            <consortium name="The Broad Institute Genome Sequencing Center for Infectious Disease"/>
            <person name="Wu L."/>
            <person name="Ma J."/>
        </authorList>
    </citation>
    <scope>NUCLEOTIDE SEQUENCE [LARGE SCALE GENOMIC DNA]</scope>
    <source>
        <strain evidence="2 3">CGMCC 1.12125</strain>
    </source>
</reference>
<keyword evidence="3" id="KW-1185">Reference proteome</keyword>
<accession>A0ABD6CE07</accession>
<dbReference type="EMBL" id="JBHUDJ010000009">
    <property type="protein sequence ID" value="MFD1588157.1"/>
    <property type="molecule type" value="Genomic_DNA"/>
</dbReference>
<feature type="compositionally biased region" description="Basic and acidic residues" evidence="1">
    <location>
        <begin position="1"/>
        <end position="14"/>
    </location>
</feature>
<evidence type="ECO:0000313" key="3">
    <source>
        <dbReference type="Proteomes" id="UP001597119"/>
    </source>
</evidence>
<dbReference type="AlphaFoldDB" id="A0ABD6CE07"/>
<protein>
    <submittedName>
        <fullName evidence="2">Uncharacterized protein</fullName>
    </submittedName>
</protein>
<gene>
    <name evidence="2" type="ORF">ACFR9U_14330</name>
</gene>
<feature type="region of interest" description="Disordered" evidence="1">
    <location>
        <begin position="1"/>
        <end position="21"/>
    </location>
</feature>
<evidence type="ECO:0000313" key="2">
    <source>
        <dbReference type="EMBL" id="MFD1588157.1"/>
    </source>
</evidence>
<organism evidence="2 3">
    <name type="scientific">Halorientalis brevis</name>
    <dbReference type="NCBI Taxonomy" id="1126241"/>
    <lineage>
        <taxon>Archaea</taxon>
        <taxon>Methanobacteriati</taxon>
        <taxon>Methanobacteriota</taxon>
        <taxon>Stenosarchaea group</taxon>
        <taxon>Halobacteria</taxon>
        <taxon>Halobacteriales</taxon>
        <taxon>Haloarculaceae</taxon>
        <taxon>Halorientalis</taxon>
    </lineage>
</organism>
<sequence length="75" mass="8198">MPEDRGFIEVHDIGPDDIPTQGDELAPDQAVEIAANIHALLREDYGLTDVTGVATVVNPQAHSHLYESWVEPAYS</sequence>
<dbReference type="Proteomes" id="UP001597119">
    <property type="component" value="Unassembled WGS sequence"/>
</dbReference>